<dbReference type="PANTHER" id="PTHR10627">
    <property type="entry name" value="SCP160"/>
    <property type="match status" value="1"/>
</dbReference>
<evidence type="ECO:0000256" key="3">
    <source>
        <dbReference type="SAM" id="MobiDB-lite"/>
    </source>
</evidence>
<evidence type="ECO:0000259" key="4">
    <source>
        <dbReference type="PROSITE" id="PS50105"/>
    </source>
</evidence>
<accession>A0A1B6J5R8</accession>
<feature type="compositionally biased region" description="Low complexity" evidence="3">
    <location>
        <begin position="256"/>
        <end position="272"/>
    </location>
</feature>
<dbReference type="Gene3D" id="1.10.150.50">
    <property type="entry name" value="Transcription Factor, Ets-1"/>
    <property type="match status" value="1"/>
</dbReference>
<feature type="region of interest" description="Disordered" evidence="3">
    <location>
        <begin position="248"/>
        <end position="298"/>
    </location>
</feature>
<dbReference type="Pfam" id="PF00536">
    <property type="entry name" value="SAM_1"/>
    <property type="match status" value="1"/>
</dbReference>
<dbReference type="Pfam" id="PF00013">
    <property type="entry name" value="KH_1"/>
    <property type="match status" value="1"/>
</dbReference>
<sequence>MMMEISPHHHSIVVGKNHENLKQIIMRTGAKILFADATDPNIPPLKRSNVTISGGINNVYLARQQLIGMLPLLLIFDVPENSLTANMNAIDDLMNNLEVIIQMRNKPKQNVVSITIKGLEKNASNIYEARRQLIGLKEPAVLANIPATYNALNQDTPPPAFGNHPCNVDYLSPNCMGVNNMFLSPHCQSPMLDMGWNQLGVHYPHQLLLQHLLPRGHQLGHQERNSLSHFSFSMPDIAVTSGTGAPVTSNMVGGHSPLSSNASPLSSPCASPRNVSPVQNLSTDHQSDQASFNDSSDLRAPGFERQKRFFDYHQLKLQATHALQGQPKPTDLRVPTSSWAGYGFSQSSPSAVLKEQKLKEGITSQSSDIWAKNPLFSSSVADLACNSSPDLTTVGNSVNLSQSNQLESLPSNLLSMVTSTFNDLPAMLASMGLEKYNQLFKSHEVDLATFQTLSETDLKEIGVTAFGARRKMLLCISELNKRSSQFRYSAAVGAERKSSSSNTSLNENW</sequence>
<reference evidence="5" key="1">
    <citation type="submission" date="2015-11" db="EMBL/GenBank/DDBJ databases">
        <title>De novo transcriptome assembly of four potential Pierce s Disease insect vectors from Arizona vineyards.</title>
        <authorList>
            <person name="Tassone E.E."/>
        </authorList>
    </citation>
    <scope>NUCLEOTIDE SEQUENCE</scope>
</reference>
<proteinExistence type="predicted"/>
<name>A0A1B6J5R8_9HEMI</name>
<dbReference type="InterPro" id="IPR004088">
    <property type="entry name" value="KH_dom_type_1"/>
</dbReference>
<dbReference type="SMART" id="SM00454">
    <property type="entry name" value="SAM"/>
    <property type="match status" value="1"/>
</dbReference>
<protein>
    <recommendedName>
        <fullName evidence="4">SAM domain-containing protein</fullName>
    </recommendedName>
</protein>
<dbReference type="InterPro" id="IPR001660">
    <property type="entry name" value="SAM"/>
</dbReference>
<dbReference type="AlphaFoldDB" id="A0A1B6J5R8"/>
<dbReference type="SUPFAM" id="SSF54791">
    <property type="entry name" value="Eukaryotic type KH-domain (KH-domain type I)"/>
    <property type="match status" value="1"/>
</dbReference>
<evidence type="ECO:0000256" key="2">
    <source>
        <dbReference type="PROSITE-ProRule" id="PRU00117"/>
    </source>
</evidence>
<evidence type="ECO:0000313" key="5">
    <source>
        <dbReference type="EMBL" id="JAS94504.1"/>
    </source>
</evidence>
<dbReference type="InterPro" id="IPR037974">
    <property type="entry name" value="BICC1_SAM_dom"/>
</dbReference>
<gene>
    <name evidence="5" type="ORF">g.27520</name>
</gene>
<organism evidence="5">
    <name type="scientific">Homalodisca liturata</name>
    <dbReference type="NCBI Taxonomy" id="320908"/>
    <lineage>
        <taxon>Eukaryota</taxon>
        <taxon>Metazoa</taxon>
        <taxon>Ecdysozoa</taxon>
        <taxon>Arthropoda</taxon>
        <taxon>Hexapoda</taxon>
        <taxon>Insecta</taxon>
        <taxon>Pterygota</taxon>
        <taxon>Neoptera</taxon>
        <taxon>Paraneoptera</taxon>
        <taxon>Hemiptera</taxon>
        <taxon>Auchenorrhyncha</taxon>
        <taxon>Membracoidea</taxon>
        <taxon>Cicadellidae</taxon>
        <taxon>Cicadellinae</taxon>
        <taxon>Proconiini</taxon>
        <taxon>Homalodisca</taxon>
    </lineage>
</organism>
<dbReference type="Gene3D" id="3.30.310.270">
    <property type="match status" value="1"/>
</dbReference>
<dbReference type="PROSITE" id="PS50084">
    <property type="entry name" value="KH_TYPE_1"/>
    <property type="match status" value="1"/>
</dbReference>
<dbReference type="PROSITE" id="PS50105">
    <property type="entry name" value="SAM_DOMAIN"/>
    <property type="match status" value="1"/>
</dbReference>
<evidence type="ECO:0000256" key="1">
    <source>
        <dbReference type="ARBA" id="ARBA00022737"/>
    </source>
</evidence>
<dbReference type="InterPro" id="IPR013761">
    <property type="entry name" value="SAM/pointed_sf"/>
</dbReference>
<feature type="domain" description="SAM" evidence="4">
    <location>
        <begin position="419"/>
        <end position="482"/>
    </location>
</feature>
<dbReference type="PANTHER" id="PTHR10627:SF69">
    <property type="entry name" value="PROTEIN BICAUDAL C"/>
    <property type="match status" value="1"/>
</dbReference>
<dbReference type="InterPro" id="IPR054727">
    <property type="entry name" value="BICC1_KH"/>
</dbReference>
<dbReference type="GO" id="GO:0003723">
    <property type="term" value="F:RNA binding"/>
    <property type="evidence" value="ECO:0007669"/>
    <property type="project" value="UniProtKB-UniRule"/>
</dbReference>
<keyword evidence="2" id="KW-0694">RNA-binding</keyword>
<dbReference type="GO" id="GO:0005737">
    <property type="term" value="C:cytoplasm"/>
    <property type="evidence" value="ECO:0007669"/>
    <property type="project" value="TreeGrafter"/>
</dbReference>
<dbReference type="CDD" id="cd09520">
    <property type="entry name" value="SAM_BICC1"/>
    <property type="match status" value="1"/>
</dbReference>
<dbReference type="EMBL" id="GECU01013202">
    <property type="protein sequence ID" value="JAS94504.1"/>
    <property type="molecule type" value="Transcribed_RNA"/>
</dbReference>
<dbReference type="InterPro" id="IPR036612">
    <property type="entry name" value="KH_dom_type_1_sf"/>
</dbReference>
<dbReference type="Pfam" id="PF22985">
    <property type="entry name" value="KH_BICC1"/>
    <property type="match status" value="1"/>
</dbReference>
<keyword evidence="1" id="KW-0677">Repeat</keyword>
<feature type="compositionally biased region" description="Polar residues" evidence="3">
    <location>
        <begin position="273"/>
        <end position="295"/>
    </location>
</feature>
<dbReference type="GO" id="GO:0010468">
    <property type="term" value="P:regulation of gene expression"/>
    <property type="evidence" value="ECO:0007669"/>
    <property type="project" value="UniProtKB-ARBA"/>
</dbReference>
<dbReference type="SUPFAM" id="SSF47769">
    <property type="entry name" value="SAM/Pointed domain"/>
    <property type="match status" value="1"/>
</dbReference>